<gene>
    <name evidence="1" type="ORF">BJ212DRAFT_1331933</name>
</gene>
<keyword evidence="2" id="KW-1185">Reference proteome</keyword>
<sequence length="177" mass="20001">MNGTTFRLALVNANMKRCHLRLGLFITHHFGCPEYPPSFSNSQVKFHRPPWPSHQSPLFRHFRCPRPSPVISEGMFLAHGCQACRRVAVAPFPPPNSSYIIPPIMIMPDMPSRSYSASIYPASTASPRPAGMEDCSTARVLSESSSYLENSRYKMNIPLATAAGQPYRIREWQLERH</sequence>
<dbReference type="EMBL" id="JABBWG010000006">
    <property type="protein sequence ID" value="KAG1821546.1"/>
    <property type="molecule type" value="Genomic_DNA"/>
</dbReference>
<evidence type="ECO:0000313" key="2">
    <source>
        <dbReference type="Proteomes" id="UP000807769"/>
    </source>
</evidence>
<comment type="caution">
    <text evidence="1">The sequence shown here is derived from an EMBL/GenBank/DDBJ whole genome shotgun (WGS) entry which is preliminary data.</text>
</comment>
<protein>
    <submittedName>
        <fullName evidence="1">Uncharacterized protein</fullName>
    </submittedName>
</protein>
<name>A0A9P7JGV1_9AGAM</name>
<evidence type="ECO:0000313" key="1">
    <source>
        <dbReference type="EMBL" id="KAG1821546.1"/>
    </source>
</evidence>
<organism evidence="1 2">
    <name type="scientific">Suillus subaureus</name>
    <dbReference type="NCBI Taxonomy" id="48587"/>
    <lineage>
        <taxon>Eukaryota</taxon>
        <taxon>Fungi</taxon>
        <taxon>Dikarya</taxon>
        <taxon>Basidiomycota</taxon>
        <taxon>Agaricomycotina</taxon>
        <taxon>Agaricomycetes</taxon>
        <taxon>Agaricomycetidae</taxon>
        <taxon>Boletales</taxon>
        <taxon>Suillineae</taxon>
        <taxon>Suillaceae</taxon>
        <taxon>Suillus</taxon>
    </lineage>
</organism>
<dbReference type="RefSeq" id="XP_041196286.1">
    <property type="nucleotide sequence ID" value="XM_041334781.1"/>
</dbReference>
<dbReference type="Proteomes" id="UP000807769">
    <property type="component" value="Unassembled WGS sequence"/>
</dbReference>
<accession>A0A9P7JGV1</accession>
<dbReference type="GeneID" id="64628798"/>
<proteinExistence type="predicted"/>
<reference evidence="1" key="1">
    <citation type="journal article" date="2020" name="New Phytol.">
        <title>Comparative genomics reveals dynamic genome evolution in host specialist ectomycorrhizal fungi.</title>
        <authorList>
            <person name="Lofgren L.A."/>
            <person name="Nguyen N.H."/>
            <person name="Vilgalys R."/>
            <person name="Ruytinx J."/>
            <person name="Liao H.L."/>
            <person name="Branco S."/>
            <person name="Kuo A."/>
            <person name="LaButti K."/>
            <person name="Lipzen A."/>
            <person name="Andreopoulos W."/>
            <person name="Pangilinan J."/>
            <person name="Riley R."/>
            <person name="Hundley H."/>
            <person name="Na H."/>
            <person name="Barry K."/>
            <person name="Grigoriev I.V."/>
            <person name="Stajich J.E."/>
            <person name="Kennedy P.G."/>
        </authorList>
    </citation>
    <scope>NUCLEOTIDE SEQUENCE</scope>
    <source>
        <strain evidence="1">MN1</strain>
    </source>
</reference>
<dbReference type="AlphaFoldDB" id="A0A9P7JGV1"/>